<dbReference type="NCBIfam" id="TIGR02087">
    <property type="entry name" value="LEUD_arch"/>
    <property type="match status" value="1"/>
</dbReference>
<dbReference type="PANTHER" id="PTHR43345:SF2">
    <property type="entry name" value="3-ISOPROPYLMALATE DEHYDRATASE SMALL SUBUNIT 1"/>
    <property type="match status" value="1"/>
</dbReference>
<organism evidence="4 5">
    <name type="scientific">Candidatus Ozemobacter sibiricus</name>
    <dbReference type="NCBI Taxonomy" id="2268124"/>
    <lineage>
        <taxon>Bacteria</taxon>
        <taxon>Candidatus Ozemobacteria</taxon>
        <taxon>Candidatus Ozemobacterales</taxon>
        <taxon>Candidatus Ozemobacteraceae</taxon>
        <taxon>Candidatus Ozemobacter</taxon>
    </lineage>
</organism>
<dbReference type="InterPro" id="IPR015928">
    <property type="entry name" value="Aconitase/3IPM_dehydase_swvl"/>
</dbReference>
<dbReference type="PANTHER" id="PTHR43345">
    <property type="entry name" value="3-ISOPROPYLMALATE DEHYDRATASE SMALL SUBUNIT 2-RELATED-RELATED"/>
    <property type="match status" value="1"/>
</dbReference>
<accession>A0A367ZRN2</accession>
<gene>
    <name evidence="4" type="ORF">OZSIB_3263</name>
</gene>
<dbReference type="GO" id="GO:0016836">
    <property type="term" value="F:hydro-lyase activity"/>
    <property type="evidence" value="ECO:0007669"/>
    <property type="project" value="InterPro"/>
</dbReference>
<dbReference type="Pfam" id="PF00694">
    <property type="entry name" value="Aconitase_C"/>
    <property type="match status" value="1"/>
</dbReference>
<evidence type="ECO:0000313" key="5">
    <source>
        <dbReference type="Proteomes" id="UP000252355"/>
    </source>
</evidence>
<dbReference type="InterPro" id="IPR011827">
    <property type="entry name" value="LeuD_type2/HacB/DmdB"/>
</dbReference>
<evidence type="ECO:0000256" key="1">
    <source>
        <dbReference type="ARBA" id="ARBA00009869"/>
    </source>
</evidence>
<comment type="similarity">
    <text evidence="1">Belongs to the LeuD family. LeuD type 2 subfamily.</text>
</comment>
<protein>
    <submittedName>
        <fullName evidence="4">3-isopropylmalate dehydratase large subunit</fullName>
    </submittedName>
</protein>
<feature type="domain" description="Aconitase A/isopropylmalate dehydratase small subunit swivel" evidence="3">
    <location>
        <begin position="62"/>
        <end position="114"/>
    </location>
</feature>
<evidence type="ECO:0000313" key="4">
    <source>
        <dbReference type="EMBL" id="RCK80517.1"/>
    </source>
</evidence>
<reference evidence="4 5" key="1">
    <citation type="submission" date="2018-05" db="EMBL/GenBank/DDBJ databases">
        <title>A metagenomic window into the 2 km-deep terrestrial subsurface aquifer revealed taxonomically and functionally diverse microbial community comprising novel uncultured bacterial lineages.</title>
        <authorList>
            <person name="Kadnikov V.V."/>
            <person name="Mardanov A.V."/>
            <person name="Beletsky A.V."/>
            <person name="Banks D."/>
            <person name="Pimenov N.V."/>
            <person name="Frank Y.A."/>
            <person name="Karnachuk O.V."/>
            <person name="Ravin N.V."/>
        </authorList>
    </citation>
    <scope>NUCLEOTIDE SEQUENCE [LARGE SCALE GENOMIC DNA]</scope>
    <source>
        <strain evidence="4">BY5</strain>
    </source>
</reference>
<dbReference type="InterPro" id="IPR050075">
    <property type="entry name" value="LeuD"/>
</dbReference>
<dbReference type="AlphaFoldDB" id="A0A367ZRN2"/>
<dbReference type="EMBL" id="QOQW01000006">
    <property type="protein sequence ID" value="RCK80517.1"/>
    <property type="molecule type" value="Genomic_DNA"/>
</dbReference>
<keyword evidence="2" id="KW-0456">Lyase</keyword>
<name>A0A367ZRN2_9BACT</name>
<dbReference type="InterPro" id="IPR000573">
    <property type="entry name" value="AconitaseA/IPMdHydase_ssu_swvl"/>
</dbReference>
<evidence type="ECO:0000259" key="3">
    <source>
        <dbReference type="Pfam" id="PF00694"/>
    </source>
</evidence>
<dbReference type="Gene3D" id="3.20.19.10">
    <property type="entry name" value="Aconitase, domain 4"/>
    <property type="match status" value="1"/>
</dbReference>
<dbReference type="SUPFAM" id="SSF52016">
    <property type="entry name" value="LeuD/IlvD-like"/>
    <property type="match status" value="1"/>
</dbReference>
<evidence type="ECO:0000256" key="2">
    <source>
        <dbReference type="ARBA" id="ARBA00023239"/>
    </source>
</evidence>
<dbReference type="Proteomes" id="UP000252355">
    <property type="component" value="Unassembled WGS sequence"/>
</dbReference>
<proteinExistence type="inferred from homology"/>
<sequence>MTTKPTLLKGRVWVIADARGHLIDNIDTDMIFHNAHLAITDLSKMGPLAFGNLSGWEDFPKKVQKGDILILGKNFGAGSSRQQAVDCFIANGVQALVAESFGAIYKRNAINTGLPILSREGFAGPPGQLLFANGDEVELDLVKSTIKHLKSGKVIQLDPFSQVQMDIYQAGGLMAYGKTLEARA</sequence>
<comment type="caution">
    <text evidence="4">The sequence shown here is derived from an EMBL/GenBank/DDBJ whole genome shotgun (WGS) entry which is preliminary data.</text>
</comment>